<reference evidence="2" key="1">
    <citation type="submission" date="2021-02" db="EMBL/GenBank/DDBJ databases">
        <authorList>
            <person name="Nowell W R."/>
        </authorList>
    </citation>
    <scope>NUCLEOTIDE SEQUENCE</scope>
</reference>
<proteinExistence type="predicted"/>
<sequence length="412" mass="47647">MTCSLRSGIERTLIYPSTNENLPDERITCDFLIKFHAAYDLPKMDIVGRADPYFRAKIDDGRIKYVSACVVNTSNPVWNEEWIVRKVPSNGKLSVEVCDKDDEGIYDDYIGKIQIDLKPIENKEIPILGPLNTIQGRFKLSIILLENSPDTVNLRPYTFDGPVRYARHHSLSVGHLTKINDERLYFTWEIYLKRIDTYFDKNNKQKWNSSYQAAKSIFEGPMSQVMQSMIKKAHRVLYAKTTTNEFGLLNSHEDFWKLLINRNTNKIKPCVYTYIIEDHTWRFSETGASFFVDFVSKHALHANCEQTVVYAGEFHPRPIGGWNQYNPNEILSWNQWELVIDNGSGTYAPDLRLLNELKDLLVFNFPNLNVITYDFNDPQLKSSIKACRDFAKSPKAQSIEAIKFLLPSPLLH</sequence>
<dbReference type="PROSITE" id="PS50004">
    <property type="entry name" value="C2"/>
    <property type="match status" value="1"/>
</dbReference>
<dbReference type="SUPFAM" id="SSF49562">
    <property type="entry name" value="C2 domain (Calcium/lipid-binding domain, CaLB)"/>
    <property type="match status" value="1"/>
</dbReference>
<dbReference type="InterPro" id="IPR000008">
    <property type="entry name" value="C2_dom"/>
</dbReference>
<evidence type="ECO:0000313" key="2">
    <source>
        <dbReference type="EMBL" id="CAF1120502.1"/>
    </source>
</evidence>
<dbReference type="AlphaFoldDB" id="A0A814QJF7"/>
<dbReference type="PANTHER" id="PTHR47800:SF5">
    <property type="entry name" value="FER-1-LIKE PROTEIN 6"/>
    <property type="match status" value="1"/>
</dbReference>
<dbReference type="Gene3D" id="2.60.40.150">
    <property type="entry name" value="C2 domain"/>
    <property type="match status" value="1"/>
</dbReference>
<dbReference type="Proteomes" id="UP000663864">
    <property type="component" value="Unassembled WGS sequence"/>
</dbReference>
<dbReference type="InterPro" id="IPR035892">
    <property type="entry name" value="C2_domain_sf"/>
</dbReference>
<dbReference type="PANTHER" id="PTHR47800">
    <property type="entry name" value="C2 DOMAIN-CONTAINING PROTEIN"/>
    <property type="match status" value="1"/>
</dbReference>
<comment type="caution">
    <text evidence="2">The sequence shown here is derived from an EMBL/GenBank/DDBJ whole genome shotgun (WGS) entry which is preliminary data.</text>
</comment>
<evidence type="ECO:0000259" key="1">
    <source>
        <dbReference type="PROSITE" id="PS50004"/>
    </source>
</evidence>
<evidence type="ECO:0000313" key="3">
    <source>
        <dbReference type="Proteomes" id="UP000663864"/>
    </source>
</evidence>
<organism evidence="2 3">
    <name type="scientific">Rotaria sordida</name>
    <dbReference type="NCBI Taxonomy" id="392033"/>
    <lineage>
        <taxon>Eukaryota</taxon>
        <taxon>Metazoa</taxon>
        <taxon>Spiralia</taxon>
        <taxon>Gnathifera</taxon>
        <taxon>Rotifera</taxon>
        <taxon>Eurotatoria</taxon>
        <taxon>Bdelloidea</taxon>
        <taxon>Philodinida</taxon>
        <taxon>Philodinidae</taxon>
        <taxon>Rotaria</taxon>
    </lineage>
</organism>
<protein>
    <recommendedName>
        <fullName evidence="1">C2 domain-containing protein</fullName>
    </recommendedName>
</protein>
<dbReference type="GO" id="GO:0010628">
    <property type="term" value="P:positive regulation of gene expression"/>
    <property type="evidence" value="ECO:0007669"/>
    <property type="project" value="TreeGrafter"/>
</dbReference>
<dbReference type="EMBL" id="CAJNOT010000974">
    <property type="protein sequence ID" value="CAF1120502.1"/>
    <property type="molecule type" value="Genomic_DNA"/>
</dbReference>
<dbReference type="CDD" id="cd00030">
    <property type="entry name" value="C2"/>
    <property type="match status" value="1"/>
</dbReference>
<accession>A0A814QJF7</accession>
<name>A0A814QJF7_9BILA</name>
<gene>
    <name evidence="2" type="ORF">ZHD862_LOCUS18605</name>
</gene>
<dbReference type="Pfam" id="PF00168">
    <property type="entry name" value="C2"/>
    <property type="match status" value="1"/>
</dbReference>
<feature type="domain" description="C2" evidence="1">
    <location>
        <begin position="10"/>
        <end position="131"/>
    </location>
</feature>
<dbReference type="SMART" id="SM00239">
    <property type="entry name" value="C2"/>
    <property type="match status" value="1"/>
</dbReference>